<feature type="compositionally biased region" description="Basic and acidic residues" evidence="13">
    <location>
        <begin position="1665"/>
        <end position="1675"/>
    </location>
</feature>
<protein>
    <recommendedName>
        <fullName evidence="4">HECT-type E3 ubiquitin transferase</fullName>
        <ecNumber evidence="4">2.3.2.26</ecNumber>
    </recommendedName>
</protein>
<feature type="region of interest" description="Disordered" evidence="13">
    <location>
        <begin position="2852"/>
        <end position="2956"/>
    </location>
</feature>
<dbReference type="GeneID" id="37194498"/>
<keyword evidence="8" id="KW-0509">mRNA transport</keyword>
<feature type="compositionally biased region" description="Basic and acidic residues" evidence="13">
    <location>
        <begin position="3322"/>
        <end position="3336"/>
    </location>
</feature>
<dbReference type="InterPro" id="IPR016024">
    <property type="entry name" value="ARM-type_fold"/>
</dbReference>
<dbReference type="OrthoDB" id="8068875at2759"/>
<comment type="pathway">
    <text evidence="3">Protein modification; protein ubiquitination.</text>
</comment>
<feature type="compositionally biased region" description="Basic and acidic residues" evidence="13">
    <location>
        <begin position="3391"/>
        <end position="3403"/>
    </location>
</feature>
<dbReference type="PANTHER" id="PTHR11254:SF67">
    <property type="entry name" value="E3 UBIQUITIN-PROTEIN LIGASE HUWE1"/>
    <property type="match status" value="1"/>
</dbReference>
<feature type="region of interest" description="Disordered" evidence="13">
    <location>
        <begin position="3322"/>
        <end position="3407"/>
    </location>
</feature>
<dbReference type="Pfam" id="PF06025">
    <property type="entry name" value="DUF913"/>
    <property type="match status" value="1"/>
</dbReference>
<feature type="region of interest" description="Disordered" evidence="13">
    <location>
        <begin position="1533"/>
        <end position="1609"/>
    </location>
</feature>
<evidence type="ECO:0000256" key="4">
    <source>
        <dbReference type="ARBA" id="ARBA00012485"/>
    </source>
</evidence>
<feature type="coiled-coil region" evidence="12">
    <location>
        <begin position="2587"/>
        <end position="2614"/>
    </location>
</feature>
<dbReference type="Pfam" id="PF00632">
    <property type="entry name" value="HECT"/>
    <property type="match status" value="1"/>
</dbReference>
<evidence type="ECO:0000256" key="7">
    <source>
        <dbReference type="ARBA" id="ARBA00022786"/>
    </source>
</evidence>
<evidence type="ECO:0000256" key="10">
    <source>
        <dbReference type="ARBA" id="ARBA00034494"/>
    </source>
</evidence>
<feature type="compositionally biased region" description="Polar residues" evidence="13">
    <location>
        <begin position="306"/>
        <end position="318"/>
    </location>
</feature>
<evidence type="ECO:0000256" key="2">
    <source>
        <dbReference type="ARBA" id="ARBA00004123"/>
    </source>
</evidence>
<sequence>MGRIKKVASQKHEATISPYLAEFITRATTISIPELPSHLNSFSRLWPFPRGDLYHWINVLNRFDEILASVIETYTLNQGPQTKSFRRDFLVQCYAAGDNAEASEDVDSKLEALQYGPEGDRELLEVIIDFSRLLLEKCGNRSLYGSSERLGDLLNTTSPSLLQSTLRLSLCLAQRYHSRHRGGSHLQQSLLAAHYNIDLEKLQKIAAPFPRPSVPNMTGVSPAAGVKVKEKGPQTKHNANDLVTLTRENDSWDEWGNVRLLYYPSGTSEPAKALFEAGNGGPSVQPPTTPTPLRRSHTHPTPRLSRLSTTEESPSSVIATPAKPDEALRGGTNLDIPYSKISSSKAEDLVAAHVGEVPDESKYELLHKIRTAQGLATSRASREQILATRILALTNLAYVYPEPLFQQKILQYDMEQPKRLQLAFQLAELVHLGASGDLEVSRTVQTLALQALDALAKHKARAIDVCAALSVNVNHGVLMFLTRKVVNELGAEDNEHDDGSQDEWRDALLALLRTLPGSSSRTPETLVSAGLIPMFVDVLKLRTEKARRVYSRVMEFLDTFVHAVRDALGTLTSSKGFDAISDLIDHETKSSFEHVKQGTGLPPQHKTPSIDYQIPYFQQQTLRWMFRFVNHIMQHNGGGFDRVLRNLIDSPQLLTSLRLVLENARVFGSHVWSNAVNILSSFIHNEPTSYAVIAEAGLSRSLLEAVTFSELKVAEKPAAEVEDVSAGVEPSTATSIGASETKTNKDKAPRVYSIARPKNARLAPGIMSAAEALSCVPSAFGAICLNSSGLDLFQSSHALESFFEIFENPEHVKCLKDDPNLVRSLGTTFDELVRHHPALKSHVMTAVIVMVARVGLLCKSKAWSHGMGAKLWTEGQQGKPVLAGSTSHLLNAIGGEVQDISDAQSSLGVPYLNSDLLPNGGKLQVGDLSQILPNSDDELEPKDTDDSGLTATDYLYPVVRFLGAFFENQANCTSFIESGAAEFILDFAMLQSLPFDFHNTEANQELAVLVHMLAETKPHVVVPSLLQRTERAIDRLSDFWQESENLRNGFFSPLIRQSSQSGSEEQGKAALHPVLTNGTYLVKHMGAALVLTDFLREIFSMPLYQSRPSLQLPIFVQVNLADHYCSLVKKLGGLHAACVWEEILLEKNIPDTWDQATKVHQSGASSSEKSTDAQAQPTPGDGAHGPSGDSQVESSAASDTAQVGGAQETKVSSPKAPDNGVAFKNAQALRYLLSSLPSSITGFFHNLGLGLSGKKRYDQYQKSNATSVAEAIAHAVLEQLQFQPPKSSQSSKLRFAYLIVILSSFSHLLFEVTPDRPHAHYLTMVLFAFKRLQGLKAMKDICDLFVQEVKALTPPENVPESETDVSARLTSAYGGIKIILGFFSELASGKNIIDSSQTQAMTTSGDRDRDRPDYFQPAQFLVDLRMEILPMAREMWNSDFATQSSSSVVKCLIDILRSSLDGEHEAGAARQSDTPPALVDVSRRAFVIVKDRFNGLLEKGFDSDLAKEAMYRCYNQLGAAEEYCRAQSWLRAPERASPPPNDIESIRSFLSSEGEPAEDAASDSPFGSSGMLGGSTLARLLQQASSRPTDDGSRHEQNQDRNEESEVSAGTEFLARALTHILNDEHGLGDDGRGHPSSMITRNTSAAEGSLSGPSNQTAPQSAEQRSEQPTRRREVVTIEDLDKEREKVRSNLIERCLDVLNEHHDVSFELADLIASATRKHRDPESFRREVGEILVQSLVSLQMDNFQAAGKKVAAYAHLLALVVQDRDMYNAALGELKACFSTFLGFIQVTPERTTDETFPWIGHVLLVLEKLLSDDCQPPQIRWTLPGNDVANADDETPAHLEDALVSPDQKMQLFEALVEVLPRVGKDDTLALSICRILVILTRSRNIAVRLGEKRSLQRLFVMVKQLSSATNEKLQAAFMLILRHIVEDEDTIRQIMRSEIVSNFEAKSARQIDTTGYVRQMYHLVLRSPEIFVEVTNEKLKLQRFDNRQRPQVLVLKNDKNNSPQTSSTAKQGAENSSSAEGRSGEASTAEDKDKPKATDLKPPVVENPDGVIHYLLSELLSYKDVDDKEPPAETADPTAPDQSETQTDVEMSVDEPLPSVTSNDAQGSRSSKKLDKPVFKADDHPIYIYRCFLLQCLTELLSSYNRTKVEFINFSRKADPLATTPSKPRSGILNYLLNVLVPVGTMEHDESVAFKKRSNTSAWTMRVLVALCTKTGEFGGPGRRRNEQNLNEDDEPELAFVRRFVLEHALRSYKEANTSSEPLDAKYSRLMSLADLFDKMLSGYAFVSGDSAFPSSTRQLAKTMFEKHFISALTASVAEIDLNFPASKRVIKYILRPLNKLTQTAVILSETSDISTLGETEDDEISSATSVSDIEEDREETPDLFRHSTLGMLEPRHEEETSSEESEEEDDEMYDDEYDEEMDYDDELPEDDGEVVSDEDEIEGMGPIEGLPGDNGMDIEVVLDDDDDEEDDEDDEDDDEDDDVSEMDDDDILAGEITGDHDNDSLEEGDEDEWESEDMSEDDEEAEIMNQFEDELDGIRQADQRGDGQRFDDLFRVLNEAAGGVEGLQADSLDDMHDDMVDDELAEDEDDEEIDELEEELEDADDDQGSYQGFDDEDDLIDPWGWDGDDHPPRGHHHRFRGTQPAWAAVTGIVPNRHGIVPIPPYRLHRTQVPTRGGADDGTNPLLVRTDRGSDATGQPRGPGNEAFTDWVHGMEPVSTGRLLPMDSPVSFMNAIMQAIGNQGAPGFGVVTRPDGIHVHVDRRAILPSRIQDIFGLGRQQTAPSRSRDDPSQAVSFALAPTRTRWQEEARILFSNNYVEKTQRVINSLLKVLVPPAIEEGKRLEKQAEEERKRKEEERAERERQERIAREQEEKERKQKEEEENARRQQELERQEAERRAAGVDTEPMDDVQQTGADAQAAEPVQAESGPSEPAPRVHTTIRGRQVDITGMEIDPEYLEALPEELREEVIMQQLAEQRSQAAAAGEEPTEINQEFLEALPPEIRDELLQQEAADRRRRERDSARRQATTEGTQVHAGEMDVPDFFATLNPSLRQAILADQPEEVLATLGPEFVAEARALPGRRLEQFDDVTRVEHRHRNEPADDQEPKKQQRRQIVQMLDKAGVATLLRLMFMPLQGNARHQLNDILHNVCENRQNRVEVISLLLSVLQDGSGDVSAIERSFAQLSLRAKPSSVQKTPQSIKRNFSFQASSNVSNEVTPTMVVQQCLGTLSFLSQYNPHIAWFFLTEHDSSSSLKLKAFRKGKGKENKANKFALNALLSLLDRRLIMENPNCMEQLSSLLSSITQPLTLLLRREKERQEEESKGKKSEQAQPEQTSSEQQQGASMEQPSSTADATMTDAPVPTVETTQTSVPTEEGASTDAITSDKAKSSTEEEKHKKKVIEPPVVPDHNLQLVVHILAARECNGKTFRDTLSTINNLSAVPGARDIIGNELVRQAQTLSTVILTDLDELLSHIHQARTGTDMQGLALAKFSPASSDQAKLLRVLTALDYLFDPNRADKIKGIEPENSAAKEDVMQTLYECATFGPLWTRLSECLTVIRQKENMLNVATILLPLIEALMVVCKNTTLKDTSISRNSRELSVASTSVDTGLNMESLFFKFTEEHRKILNELVRQNPRLMSGTFSLLVKNPKVLEFDNKRNYFTRRLHSRGAEPRHPHPPLQLSVRRDQVFLDSFKSLYFKTADELKFGKLNVRFHGEEGVDAGGVTREWFQVLARGMFNPNYALFIPVASDRTTFHPNRLSGVNSEHLMFFKFIGRIIGKALYEGRVLDCHFSRAVYKCILSRSVSIKDMETLDLDYYKSLLWMLENDITDIITETFAVETDAFGEKQVIDLIENGSNIPVTEENKEEYVQRVVDYRLIGSVKEQLDNFLKGFHEIIPADLISIFNEQELELLISGLPEIDVDDWKVNTEYHNYSASSPQIQWFWRAVRSFDLEERAKLLQFVTGTSKVPLNGFKELEGMNGVSRFNIHRDYGNKDRLPSSHTCFNQLDLPEYESYETLRQRLYTAVTAGSEYFGFA</sequence>
<dbReference type="Pfam" id="PF06012">
    <property type="entry name" value="DUF908"/>
    <property type="match status" value="1"/>
</dbReference>
<feature type="region of interest" description="Disordered" evidence="13">
    <location>
        <begin position="2682"/>
        <end position="2716"/>
    </location>
</feature>
<evidence type="ECO:0000256" key="6">
    <source>
        <dbReference type="ARBA" id="ARBA00022679"/>
    </source>
</evidence>
<evidence type="ECO:0000313" key="16">
    <source>
        <dbReference type="Proteomes" id="UP000248961"/>
    </source>
</evidence>
<feature type="compositionally biased region" description="Acidic residues" evidence="13">
    <location>
        <begin position="2468"/>
        <end position="2500"/>
    </location>
</feature>
<dbReference type="Proteomes" id="UP000248961">
    <property type="component" value="Unassembled WGS sequence"/>
</dbReference>
<evidence type="ECO:0000256" key="9">
    <source>
        <dbReference type="ARBA" id="ARBA00023242"/>
    </source>
</evidence>
<dbReference type="FunFam" id="3.30.2160.10:FF:000001">
    <property type="entry name" value="E3 ubiquitin-protein ligase NEDD4-like"/>
    <property type="match status" value="1"/>
</dbReference>
<evidence type="ECO:0000256" key="13">
    <source>
        <dbReference type="SAM" id="MobiDB-lite"/>
    </source>
</evidence>
<dbReference type="GO" id="GO:0016874">
    <property type="term" value="F:ligase activity"/>
    <property type="evidence" value="ECO:0007669"/>
    <property type="project" value="UniProtKB-KW"/>
</dbReference>
<feature type="compositionally biased region" description="Polar residues" evidence="13">
    <location>
        <begin position="1638"/>
        <end position="1664"/>
    </location>
</feature>
<dbReference type="GO" id="GO:0005737">
    <property type="term" value="C:cytoplasm"/>
    <property type="evidence" value="ECO:0007669"/>
    <property type="project" value="TreeGrafter"/>
</dbReference>
<evidence type="ECO:0000256" key="12">
    <source>
        <dbReference type="SAM" id="Coils"/>
    </source>
</evidence>
<dbReference type="GO" id="GO:0006511">
    <property type="term" value="P:ubiquitin-dependent protein catabolic process"/>
    <property type="evidence" value="ECO:0007669"/>
    <property type="project" value="TreeGrafter"/>
</dbReference>
<dbReference type="GO" id="GO:0051028">
    <property type="term" value="P:mRNA transport"/>
    <property type="evidence" value="ECO:0007669"/>
    <property type="project" value="UniProtKB-KW"/>
</dbReference>
<feature type="compositionally biased region" description="Polar residues" evidence="13">
    <location>
        <begin position="2106"/>
        <end position="2116"/>
    </location>
</feature>
<dbReference type="UniPathway" id="UPA00143"/>
<dbReference type="FunFam" id="3.90.1750.10:FF:000003">
    <property type="entry name" value="E3 ubiquitin-protein ligase UPL1"/>
    <property type="match status" value="1"/>
</dbReference>
<keyword evidence="16" id="KW-1185">Reference proteome</keyword>
<feature type="compositionally biased region" description="Low complexity" evidence="13">
    <location>
        <begin position="2079"/>
        <end position="2088"/>
    </location>
</feature>
<dbReference type="STRING" id="1450537.A0A395HU25"/>
<feature type="compositionally biased region" description="Basic and acidic residues" evidence="13">
    <location>
        <begin position="2036"/>
        <end position="2046"/>
    </location>
</feature>
<dbReference type="EC" id="2.3.2.26" evidence="4"/>
<feature type="compositionally biased region" description="Low complexity" evidence="13">
    <location>
        <begin position="2019"/>
        <end position="2034"/>
    </location>
</feature>
<feature type="region of interest" description="Disordered" evidence="13">
    <location>
        <begin position="1624"/>
        <end position="1675"/>
    </location>
</feature>
<dbReference type="CDD" id="cd00078">
    <property type="entry name" value="HECTc"/>
    <property type="match status" value="1"/>
</dbReference>
<dbReference type="Gene3D" id="3.30.2160.10">
    <property type="entry name" value="Hect, E3 ligase catalytic domain"/>
    <property type="match status" value="1"/>
</dbReference>
<feature type="compositionally biased region" description="Polar residues" evidence="13">
    <location>
        <begin position="2007"/>
        <end position="2017"/>
    </location>
</feature>
<proteinExistence type="inferred from homology"/>
<evidence type="ECO:0000259" key="14">
    <source>
        <dbReference type="PROSITE" id="PS50237"/>
    </source>
</evidence>
<name>A0A395HU25_ASPHC</name>
<feature type="region of interest" description="Disordered" evidence="13">
    <location>
        <begin position="275"/>
        <end position="331"/>
    </location>
</feature>
<keyword evidence="15" id="KW-0436">Ligase</keyword>
<evidence type="ECO:0000256" key="3">
    <source>
        <dbReference type="ARBA" id="ARBA00004906"/>
    </source>
</evidence>
<feature type="domain" description="HECT" evidence="14">
    <location>
        <begin position="3708"/>
        <end position="4044"/>
    </location>
</feature>
<feature type="region of interest" description="Disordered" evidence="13">
    <location>
        <begin position="2985"/>
        <end position="3046"/>
    </location>
</feature>
<feature type="region of interest" description="Disordered" evidence="13">
    <location>
        <begin position="2073"/>
        <end position="2120"/>
    </location>
</feature>
<feature type="active site" description="Glycyl thioester intermediate" evidence="11">
    <location>
        <position position="4011"/>
    </location>
</feature>
<feature type="compositionally biased region" description="Acidic residues" evidence="13">
    <location>
        <begin position="2512"/>
        <end position="2531"/>
    </location>
</feature>
<keyword evidence="9" id="KW-0539">Nucleus</keyword>
<dbReference type="InterPro" id="IPR025527">
    <property type="entry name" value="HUWE1/Rev1_UBM"/>
</dbReference>
<reference evidence="15 16" key="1">
    <citation type="submission" date="2018-02" db="EMBL/GenBank/DDBJ databases">
        <title>The genomes of Aspergillus section Nigri reveals drivers in fungal speciation.</title>
        <authorList>
            <consortium name="DOE Joint Genome Institute"/>
            <person name="Vesth T.C."/>
            <person name="Nybo J."/>
            <person name="Theobald S."/>
            <person name="Brandl J."/>
            <person name="Frisvad J.C."/>
            <person name="Nielsen K.F."/>
            <person name="Lyhne E.K."/>
            <person name="Kogle M.E."/>
            <person name="Kuo A."/>
            <person name="Riley R."/>
            <person name="Clum A."/>
            <person name="Nolan M."/>
            <person name="Lipzen A."/>
            <person name="Salamov A."/>
            <person name="Henrissat B."/>
            <person name="Wiebenga A."/>
            <person name="De vries R.P."/>
            <person name="Grigoriev I.V."/>
            <person name="Mortensen U.H."/>
            <person name="Andersen M.R."/>
            <person name="Baker S.E."/>
        </authorList>
    </citation>
    <scope>NUCLEOTIDE SEQUENCE [LARGE SCALE GENOMIC DNA]</scope>
    <source>
        <strain evidence="15 16">CBS 101889</strain>
    </source>
</reference>
<feature type="compositionally biased region" description="Basic and acidic residues" evidence="13">
    <location>
        <begin position="2852"/>
        <end position="2909"/>
    </location>
</feature>
<comment type="similarity">
    <text evidence="10">Belongs to the UPL family. TOM1/PTR1 subfamily.</text>
</comment>
<feature type="region of interest" description="Disordered" evidence="13">
    <location>
        <begin position="3097"/>
        <end position="3120"/>
    </location>
</feature>
<evidence type="ECO:0000256" key="8">
    <source>
        <dbReference type="ARBA" id="ARBA00022816"/>
    </source>
</evidence>
<keyword evidence="7 11" id="KW-0833">Ubl conjugation pathway</keyword>
<dbReference type="FunFam" id="3.30.2410.10:FF:000004">
    <property type="entry name" value="E3 ubiquitin-protein ligase HUWE1, variant"/>
    <property type="match status" value="1"/>
</dbReference>
<dbReference type="VEuPathDB" id="FungiDB:BO97DRAFT_159050"/>
<gene>
    <name evidence="15" type="ORF">BO97DRAFT_159050</name>
</gene>
<keyword evidence="12" id="KW-0175">Coiled coil</keyword>
<dbReference type="RefSeq" id="XP_025548868.1">
    <property type="nucleotide sequence ID" value="XM_025690209.1"/>
</dbReference>
<dbReference type="InterPro" id="IPR050409">
    <property type="entry name" value="E3_ubiq-protein_ligase"/>
</dbReference>
<dbReference type="Gene3D" id="3.30.2410.10">
    <property type="entry name" value="Hect, E3 ligase catalytic domain"/>
    <property type="match status" value="1"/>
</dbReference>
<feature type="region of interest" description="Disordered" evidence="13">
    <location>
        <begin position="1156"/>
        <end position="1219"/>
    </location>
</feature>
<evidence type="ECO:0000256" key="11">
    <source>
        <dbReference type="PROSITE-ProRule" id="PRU00104"/>
    </source>
</evidence>
<dbReference type="GO" id="GO:0061630">
    <property type="term" value="F:ubiquitin protein ligase activity"/>
    <property type="evidence" value="ECO:0007669"/>
    <property type="project" value="UniProtKB-EC"/>
</dbReference>
<dbReference type="GO" id="GO:0000209">
    <property type="term" value="P:protein polyubiquitination"/>
    <property type="evidence" value="ECO:0007669"/>
    <property type="project" value="TreeGrafter"/>
</dbReference>
<evidence type="ECO:0000256" key="5">
    <source>
        <dbReference type="ARBA" id="ARBA00022448"/>
    </source>
</evidence>
<dbReference type="PANTHER" id="PTHR11254">
    <property type="entry name" value="HECT DOMAIN UBIQUITIN-PROTEIN LIGASE"/>
    <property type="match status" value="1"/>
</dbReference>
<dbReference type="SUPFAM" id="SSF48371">
    <property type="entry name" value="ARM repeat"/>
    <property type="match status" value="1"/>
</dbReference>
<dbReference type="EMBL" id="KZ824301">
    <property type="protein sequence ID" value="RAL09714.1"/>
    <property type="molecule type" value="Genomic_DNA"/>
</dbReference>
<feature type="compositionally biased region" description="Basic and acidic residues" evidence="13">
    <location>
        <begin position="3097"/>
        <end position="3117"/>
    </location>
</feature>
<keyword evidence="5" id="KW-0813">Transport</keyword>
<dbReference type="Gene3D" id="3.90.1750.10">
    <property type="entry name" value="Hect, E3 ligase catalytic domains"/>
    <property type="match status" value="1"/>
</dbReference>
<comment type="catalytic activity">
    <reaction evidence="1">
        <text>S-ubiquitinyl-[E2 ubiquitin-conjugating enzyme]-L-cysteine + [acceptor protein]-L-lysine = [E2 ubiquitin-conjugating enzyme]-L-cysteine + N(6)-ubiquitinyl-[acceptor protein]-L-lysine.</text>
        <dbReference type="EC" id="2.3.2.26"/>
    </reaction>
</comment>
<feature type="region of interest" description="Disordered" evidence="13">
    <location>
        <begin position="2364"/>
        <end position="2531"/>
    </location>
</feature>
<feature type="compositionally biased region" description="Basic and acidic residues" evidence="13">
    <location>
        <begin position="1624"/>
        <end position="1634"/>
    </location>
</feature>
<organism evidence="15 16">
    <name type="scientific">Aspergillus homomorphus (strain CBS 101889)</name>
    <dbReference type="NCBI Taxonomy" id="1450537"/>
    <lineage>
        <taxon>Eukaryota</taxon>
        <taxon>Fungi</taxon>
        <taxon>Dikarya</taxon>
        <taxon>Ascomycota</taxon>
        <taxon>Pezizomycotina</taxon>
        <taxon>Eurotiomycetes</taxon>
        <taxon>Eurotiomycetidae</taxon>
        <taxon>Eurotiales</taxon>
        <taxon>Aspergillaceae</taxon>
        <taxon>Aspergillus</taxon>
        <taxon>Aspergillus subgen. Circumdati</taxon>
    </lineage>
</organism>
<evidence type="ECO:0000313" key="15">
    <source>
        <dbReference type="EMBL" id="RAL09714.1"/>
    </source>
</evidence>
<dbReference type="GO" id="GO:0005634">
    <property type="term" value="C:nucleus"/>
    <property type="evidence" value="ECO:0007669"/>
    <property type="project" value="UniProtKB-SubCell"/>
</dbReference>
<dbReference type="InterPro" id="IPR010314">
    <property type="entry name" value="E3_Ub_ligase_DUF913"/>
</dbReference>
<keyword evidence="6" id="KW-0808">Transferase</keyword>
<feature type="compositionally biased region" description="Polar residues" evidence="13">
    <location>
        <begin position="1156"/>
        <end position="1177"/>
    </location>
</feature>
<evidence type="ECO:0000256" key="1">
    <source>
        <dbReference type="ARBA" id="ARBA00000885"/>
    </source>
</evidence>
<comment type="subcellular location">
    <subcellularLocation>
        <location evidence="2">Nucleus</location>
    </subcellularLocation>
</comment>
<feature type="compositionally biased region" description="Polar residues" evidence="13">
    <location>
        <begin position="3338"/>
        <end position="3362"/>
    </location>
</feature>
<dbReference type="PROSITE" id="PS50237">
    <property type="entry name" value="HECT"/>
    <property type="match status" value="1"/>
</dbReference>
<dbReference type="SMART" id="SM00119">
    <property type="entry name" value="HECTc"/>
    <property type="match status" value="1"/>
</dbReference>
<feature type="compositionally biased region" description="Polar residues" evidence="13">
    <location>
        <begin position="1188"/>
        <end position="1201"/>
    </location>
</feature>
<dbReference type="InterPro" id="IPR010309">
    <property type="entry name" value="E3_Ub_ligase_DUF908"/>
</dbReference>
<dbReference type="InterPro" id="IPR035983">
    <property type="entry name" value="Hect_E3_ubiquitin_ligase"/>
</dbReference>
<dbReference type="InterPro" id="IPR000569">
    <property type="entry name" value="HECT_dom"/>
</dbReference>
<feature type="compositionally biased region" description="Basic and acidic residues" evidence="13">
    <location>
        <begin position="1588"/>
        <end position="1604"/>
    </location>
</feature>
<feature type="compositionally biased region" description="Basic and acidic residues" evidence="13">
    <location>
        <begin position="3010"/>
        <end position="3032"/>
    </location>
</feature>
<feature type="compositionally biased region" description="Acidic residues" evidence="13">
    <location>
        <begin position="2408"/>
        <end position="2450"/>
    </location>
</feature>
<feature type="region of interest" description="Disordered" evidence="13">
    <location>
        <begin position="1999"/>
        <end position="2054"/>
    </location>
</feature>
<accession>A0A395HU25</accession>
<dbReference type="Pfam" id="PF14377">
    <property type="entry name" value="UBM"/>
    <property type="match status" value="3"/>
</dbReference>
<dbReference type="SUPFAM" id="SSF56204">
    <property type="entry name" value="Hect, E3 ligase catalytic domain"/>
    <property type="match status" value="1"/>
</dbReference>